<gene>
    <name evidence="1" type="ORF">XENOCAPTIV_000989</name>
</gene>
<name>A0ABV0R7B4_9TELE</name>
<evidence type="ECO:0000313" key="2">
    <source>
        <dbReference type="Proteomes" id="UP001434883"/>
    </source>
</evidence>
<evidence type="ECO:0000313" key="1">
    <source>
        <dbReference type="EMBL" id="MEQ2203577.1"/>
    </source>
</evidence>
<reference evidence="1 2" key="1">
    <citation type="submission" date="2021-06" db="EMBL/GenBank/DDBJ databases">
        <authorList>
            <person name="Palmer J.M."/>
        </authorList>
    </citation>
    <scope>NUCLEOTIDE SEQUENCE [LARGE SCALE GENOMIC DNA]</scope>
    <source>
        <strain evidence="1 2">XC_2019</strain>
        <tissue evidence="1">Muscle</tissue>
    </source>
</reference>
<dbReference type="Proteomes" id="UP001434883">
    <property type="component" value="Unassembled WGS sequence"/>
</dbReference>
<sequence length="108" mass="11674">MLKLALVMWNVTSLGVKEPELVRKVERYWLEIVEVTSTHTGALEPSSPRQVGLPSTLEGPAGKFSMVCVLDDLQRYLTKPPGTGIITLHGPDGSFTLNEGQVGLSAVL</sequence>
<protein>
    <submittedName>
        <fullName evidence="1">Uncharacterized protein</fullName>
    </submittedName>
</protein>
<organism evidence="1 2">
    <name type="scientific">Xenoophorus captivus</name>
    <dbReference type="NCBI Taxonomy" id="1517983"/>
    <lineage>
        <taxon>Eukaryota</taxon>
        <taxon>Metazoa</taxon>
        <taxon>Chordata</taxon>
        <taxon>Craniata</taxon>
        <taxon>Vertebrata</taxon>
        <taxon>Euteleostomi</taxon>
        <taxon>Actinopterygii</taxon>
        <taxon>Neopterygii</taxon>
        <taxon>Teleostei</taxon>
        <taxon>Neoteleostei</taxon>
        <taxon>Acanthomorphata</taxon>
        <taxon>Ovalentaria</taxon>
        <taxon>Atherinomorphae</taxon>
        <taxon>Cyprinodontiformes</taxon>
        <taxon>Goodeidae</taxon>
        <taxon>Xenoophorus</taxon>
    </lineage>
</organism>
<keyword evidence="2" id="KW-1185">Reference proteome</keyword>
<proteinExistence type="predicted"/>
<dbReference type="EMBL" id="JAHRIN010034700">
    <property type="protein sequence ID" value="MEQ2203577.1"/>
    <property type="molecule type" value="Genomic_DNA"/>
</dbReference>
<comment type="caution">
    <text evidence="1">The sequence shown here is derived from an EMBL/GenBank/DDBJ whole genome shotgun (WGS) entry which is preliminary data.</text>
</comment>
<accession>A0ABV0R7B4</accession>